<gene>
    <name evidence="9" type="ORF">KFE25_010854</name>
</gene>
<dbReference type="InterPro" id="IPR018247">
    <property type="entry name" value="EF_Hand_1_Ca_BS"/>
</dbReference>
<dbReference type="PROSITE" id="PS50222">
    <property type="entry name" value="EF_HAND_2"/>
    <property type="match status" value="1"/>
</dbReference>
<keyword evidence="3" id="KW-0106">Calcium</keyword>
<proteinExistence type="predicted"/>
<dbReference type="GO" id="GO:0016020">
    <property type="term" value="C:membrane"/>
    <property type="evidence" value="ECO:0007669"/>
    <property type="project" value="UniProtKB-SubCell"/>
</dbReference>
<keyword evidence="2 7" id="KW-0812">Transmembrane</keyword>
<feature type="compositionally biased region" description="Pro residues" evidence="6">
    <location>
        <begin position="50"/>
        <end position="61"/>
    </location>
</feature>
<evidence type="ECO:0000256" key="5">
    <source>
        <dbReference type="ARBA" id="ARBA00023136"/>
    </source>
</evidence>
<dbReference type="OrthoDB" id="430821at2759"/>
<evidence type="ECO:0000313" key="9">
    <source>
        <dbReference type="EMBL" id="KAG8460799.1"/>
    </source>
</evidence>
<evidence type="ECO:0000256" key="3">
    <source>
        <dbReference type="ARBA" id="ARBA00022837"/>
    </source>
</evidence>
<dbReference type="GO" id="GO:0005509">
    <property type="term" value="F:calcium ion binding"/>
    <property type="evidence" value="ECO:0007669"/>
    <property type="project" value="InterPro"/>
</dbReference>
<dbReference type="Gene3D" id="1.10.238.10">
    <property type="entry name" value="EF-hand"/>
    <property type="match status" value="1"/>
</dbReference>
<dbReference type="PROSITE" id="PS00018">
    <property type="entry name" value="EF_HAND_1"/>
    <property type="match status" value="1"/>
</dbReference>
<feature type="transmembrane region" description="Helical" evidence="7">
    <location>
        <begin position="253"/>
        <end position="274"/>
    </location>
</feature>
<feature type="domain" description="EF-hand" evidence="8">
    <location>
        <begin position="113"/>
        <end position="148"/>
    </location>
</feature>
<dbReference type="AlphaFoldDB" id="A0A8J5XB17"/>
<dbReference type="Proteomes" id="UP000751190">
    <property type="component" value="Unassembled WGS sequence"/>
</dbReference>
<dbReference type="SUPFAM" id="SSF47473">
    <property type="entry name" value="EF-hand"/>
    <property type="match status" value="1"/>
</dbReference>
<dbReference type="PANTHER" id="PTHR21706:SF15">
    <property type="entry name" value="TRANSMEMBRANE PROTEIN 65"/>
    <property type="match status" value="1"/>
</dbReference>
<accession>A0A8J5XB17</accession>
<dbReference type="GO" id="GO:0005739">
    <property type="term" value="C:mitochondrion"/>
    <property type="evidence" value="ECO:0007669"/>
    <property type="project" value="TreeGrafter"/>
</dbReference>
<dbReference type="InterPro" id="IPR002048">
    <property type="entry name" value="EF_hand_dom"/>
</dbReference>
<protein>
    <recommendedName>
        <fullName evidence="8">EF-hand domain-containing protein</fullName>
    </recommendedName>
</protein>
<evidence type="ECO:0000256" key="4">
    <source>
        <dbReference type="ARBA" id="ARBA00022989"/>
    </source>
</evidence>
<feature type="region of interest" description="Disordered" evidence="6">
    <location>
        <begin position="45"/>
        <end position="67"/>
    </location>
</feature>
<dbReference type="EMBL" id="JAGTXO010000030">
    <property type="protein sequence ID" value="KAG8460799.1"/>
    <property type="molecule type" value="Genomic_DNA"/>
</dbReference>
<organism evidence="9 10">
    <name type="scientific">Diacronema lutheri</name>
    <name type="common">Unicellular marine alga</name>
    <name type="synonym">Monochrysis lutheri</name>
    <dbReference type="NCBI Taxonomy" id="2081491"/>
    <lineage>
        <taxon>Eukaryota</taxon>
        <taxon>Haptista</taxon>
        <taxon>Haptophyta</taxon>
        <taxon>Pavlovophyceae</taxon>
        <taxon>Pavlovales</taxon>
        <taxon>Pavlovaceae</taxon>
        <taxon>Diacronema</taxon>
    </lineage>
</organism>
<name>A0A8J5XB17_DIALT</name>
<keyword evidence="5 7" id="KW-0472">Membrane</keyword>
<evidence type="ECO:0000256" key="1">
    <source>
        <dbReference type="ARBA" id="ARBA00004141"/>
    </source>
</evidence>
<comment type="caution">
    <text evidence="9">The sequence shown here is derived from an EMBL/GenBank/DDBJ whole genome shotgun (WGS) entry which is preliminary data.</text>
</comment>
<dbReference type="Pfam" id="PF10507">
    <property type="entry name" value="TMEM65"/>
    <property type="match status" value="1"/>
</dbReference>
<evidence type="ECO:0000313" key="10">
    <source>
        <dbReference type="Proteomes" id="UP000751190"/>
    </source>
</evidence>
<keyword evidence="10" id="KW-1185">Reference proteome</keyword>
<sequence length="291" mass="31029">MAAATSRLGATVPAAARSARWSSAWCSMLAPGRAPRVLHRPPSFCTMAAAPPPPPPPPPSQPSSTELSRADVLGALRARPELVPAVLEAVLCTSDFKTAITVDVRRRLLARAVASDELRDEFRRADVDSDGRISWDEFLRWGEQLAAESAKDEAPPTGRQLFWLFARSALPFVGFGLVDNGLMVLTGEAIDSTFGVLLGISTMAAAALGNATSNVIGMGAHGTIERLVARAGIPNPRLTPQQLRRPSVHVLKVLGGALGVFAGCILGMTPLLFLNSKKRDDDEPREAKARR</sequence>
<evidence type="ECO:0000256" key="7">
    <source>
        <dbReference type="SAM" id="Phobius"/>
    </source>
</evidence>
<dbReference type="InterPro" id="IPR019537">
    <property type="entry name" value="TMEM65"/>
</dbReference>
<evidence type="ECO:0000256" key="2">
    <source>
        <dbReference type="ARBA" id="ARBA00022692"/>
    </source>
</evidence>
<dbReference type="InterPro" id="IPR011992">
    <property type="entry name" value="EF-hand-dom_pair"/>
</dbReference>
<reference evidence="9" key="1">
    <citation type="submission" date="2021-05" db="EMBL/GenBank/DDBJ databases">
        <title>The genome of the haptophyte Pavlova lutheri (Diacronema luteri, Pavlovales) - a model for lipid biosynthesis in eukaryotic algae.</title>
        <authorList>
            <person name="Hulatt C.J."/>
            <person name="Posewitz M.C."/>
        </authorList>
    </citation>
    <scope>NUCLEOTIDE SEQUENCE</scope>
    <source>
        <strain evidence="9">NIVA-4/92</strain>
    </source>
</reference>
<evidence type="ECO:0000256" key="6">
    <source>
        <dbReference type="SAM" id="MobiDB-lite"/>
    </source>
</evidence>
<keyword evidence="4 7" id="KW-1133">Transmembrane helix</keyword>
<dbReference type="PANTHER" id="PTHR21706">
    <property type="entry name" value="TRANSMEMBRANE PROTEIN 65"/>
    <property type="match status" value="1"/>
</dbReference>
<comment type="subcellular location">
    <subcellularLocation>
        <location evidence="1">Membrane</location>
        <topology evidence="1">Multi-pass membrane protein</topology>
    </subcellularLocation>
</comment>
<evidence type="ECO:0000259" key="8">
    <source>
        <dbReference type="PROSITE" id="PS50222"/>
    </source>
</evidence>